<reference evidence="4" key="1">
    <citation type="submission" date="2021-02" db="EMBL/GenBank/DDBJ databases">
        <authorList>
            <person name="Nowell W R."/>
        </authorList>
    </citation>
    <scope>NUCLEOTIDE SEQUENCE</scope>
</reference>
<dbReference type="EMBL" id="CAJOBC010000261">
    <property type="protein sequence ID" value="CAF3562242.1"/>
    <property type="molecule type" value="Genomic_DNA"/>
</dbReference>
<accession>A0A813R743</accession>
<dbReference type="FunFam" id="1.10.238.10:FF:000527">
    <property type="entry name" value="Calmodulin-3"/>
    <property type="match status" value="1"/>
</dbReference>
<feature type="domain" description="EF-hand" evidence="3">
    <location>
        <begin position="44"/>
        <end position="79"/>
    </location>
</feature>
<feature type="domain" description="EF-hand" evidence="3">
    <location>
        <begin position="8"/>
        <end position="43"/>
    </location>
</feature>
<evidence type="ECO:0000313" key="8">
    <source>
        <dbReference type="Proteomes" id="UP000663829"/>
    </source>
</evidence>
<dbReference type="Proteomes" id="UP000681722">
    <property type="component" value="Unassembled WGS sequence"/>
</dbReference>
<keyword evidence="8" id="KW-1185">Reference proteome</keyword>
<evidence type="ECO:0000313" key="5">
    <source>
        <dbReference type="EMBL" id="CAF1168870.1"/>
    </source>
</evidence>
<dbReference type="SUPFAM" id="SSF47473">
    <property type="entry name" value="EF-hand"/>
    <property type="match status" value="1"/>
</dbReference>
<dbReference type="EMBL" id="CAJOBA010034216">
    <property type="protein sequence ID" value="CAF3980350.1"/>
    <property type="molecule type" value="Genomic_DNA"/>
</dbReference>
<dbReference type="Proteomes" id="UP000682733">
    <property type="component" value="Unassembled WGS sequence"/>
</dbReference>
<comment type="caution">
    <text evidence="4">The sequence shown here is derived from an EMBL/GenBank/DDBJ whole genome shotgun (WGS) entry which is preliminary data.</text>
</comment>
<dbReference type="GO" id="GO:0016460">
    <property type="term" value="C:myosin II complex"/>
    <property type="evidence" value="ECO:0007669"/>
    <property type="project" value="TreeGrafter"/>
</dbReference>
<dbReference type="Proteomes" id="UP000677228">
    <property type="component" value="Unassembled WGS sequence"/>
</dbReference>
<dbReference type="SMART" id="SM00054">
    <property type="entry name" value="EFh"/>
    <property type="match status" value="3"/>
</dbReference>
<evidence type="ECO:0000313" key="6">
    <source>
        <dbReference type="EMBL" id="CAF3562242.1"/>
    </source>
</evidence>
<name>A0A813R743_9BILA</name>
<evidence type="ECO:0000313" key="7">
    <source>
        <dbReference type="EMBL" id="CAF3980350.1"/>
    </source>
</evidence>
<dbReference type="CDD" id="cd00051">
    <property type="entry name" value="EFh"/>
    <property type="match status" value="2"/>
</dbReference>
<dbReference type="GO" id="GO:0005509">
    <property type="term" value="F:calcium ion binding"/>
    <property type="evidence" value="ECO:0007669"/>
    <property type="project" value="InterPro"/>
</dbReference>
<evidence type="ECO:0000256" key="1">
    <source>
        <dbReference type="ARBA" id="ARBA00022737"/>
    </source>
</evidence>
<dbReference type="PANTHER" id="PTHR23048">
    <property type="entry name" value="MYOSIN LIGHT CHAIN 1, 3"/>
    <property type="match status" value="1"/>
</dbReference>
<gene>
    <name evidence="4" type="ORF">GPM918_LOCUS2369</name>
    <name evidence="5" type="ORF">OVA965_LOCUS22466</name>
    <name evidence="6" type="ORF">SRO942_LOCUS2369</name>
    <name evidence="7" type="ORF">TMI583_LOCUS23180</name>
</gene>
<dbReference type="Pfam" id="PF00036">
    <property type="entry name" value="EF-hand_1"/>
    <property type="match status" value="1"/>
</dbReference>
<dbReference type="InterPro" id="IPR011992">
    <property type="entry name" value="EF-hand-dom_pair"/>
</dbReference>
<dbReference type="Gene3D" id="1.10.238.10">
    <property type="entry name" value="EF-hand"/>
    <property type="match status" value="2"/>
</dbReference>
<dbReference type="PANTHER" id="PTHR23048:SF0">
    <property type="entry name" value="CALMODULIN LIKE 3"/>
    <property type="match status" value="1"/>
</dbReference>
<keyword evidence="2" id="KW-0106">Calcium</keyword>
<evidence type="ECO:0000259" key="3">
    <source>
        <dbReference type="PROSITE" id="PS50222"/>
    </source>
</evidence>
<dbReference type="OrthoDB" id="26525at2759"/>
<organism evidence="4 8">
    <name type="scientific">Didymodactylos carnosus</name>
    <dbReference type="NCBI Taxonomy" id="1234261"/>
    <lineage>
        <taxon>Eukaryota</taxon>
        <taxon>Metazoa</taxon>
        <taxon>Spiralia</taxon>
        <taxon>Gnathifera</taxon>
        <taxon>Rotifera</taxon>
        <taxon>Eurotatoria</taxon>
        <taxon>Bdelloidea</taxon>
        <taxon>Philodinida</taxon>
        <taxon>Philodinidae</taxon>
        <taxon>Didymodactylos</taxon>
    </lineage>
</organism>
<dbReference type="EMBL" id="CAJNOQ010000261">
    <property type="protein sequence ID" value="CAF0779261.1"/>
    <property type="molecule type" value="Genomic_DNA"/>
</dbReference>
<dbReference type="InterPro" id="IPR018247">
    <property type="entry name" value="EF_Hand_1_Ca_BS"/>
</dbReference>
<dbReference type="AlphaFoldDB" id="A0A813R743"/>
<dbReference type="Pfam" id="PF13499">
    <property type="entry name" value="EF-hand_7"/>
    <property type="match status" value="1"/>
</dbReference>
<dbReference type="PROSITE" id="PS50222">
    <property type="entry name" value="EF_HAND_2"/>
    <property type="match status" value="3"/>
</dbReference>
<dbReference type="InterPro" id="IPR050230">
    <property type="entry name" value="CALM/Myosin/TropC-like"/>
</dbReference>
<dbReference type="InterPro" id="IPR002048">
    <property type="entry name" value="EF_hand_dom"/>
</dbReference>
<feature type="domain" description="EF-hand" evidence="3">
    <location>
        <begin position="81"/>
        <end position="109"/>
    </location>
</feature>
<evidence type="ECO:0000313" key="4">
    <source>
        <dbReference type="EMBL" id="CAF0779261.1"/>
    </source>
</evidence>
<proteinExistence type="predicted"/>
<dbReference type="EMBL" id="CAJNOK010012691">
    <property type="protein sequence ID" value="CAF1168870.1"/>
    <property type="molecule type" value="Genomic_DNA"/>
</dbReference>
<protein>
    <recommendedName>
        <fullName evidence="3">EF-hand domain-containing protein</fullName>
    </recommendedName>
</protein>
<keyword evidence="1" id="KW-0677">Repeat</keyword>
<dbReference type="PROSITE" id="PS00018">
    <property type="entry name" value="EF_HAND_1"/>
    <property type="match status" value="2"/>
</dbReference>
<dbReference type="Proteomes" id="UP000663829">
    <property type="component" value="Unassembled WGS sequence"/>
</dbReference>
<sequence length="109" mass="12371">MADELSESQLAEMEQAFFSIDKDNSTEISIEELEIVMQSLGLNPTATELRLMISEVDADDSGTIDFPEFVTMLAVRMKDTANEHRIKEIFQLFDKDEDGQISHNELNVN</sequence>
<evidence type="ECO:0000256" key="2">
    <source>
        <dbReference type="ARBA" id="ARBA00022837"/>
    </source>
</evidence>